<keyword evidence="6" id="KW-1185">Reference proteome</keyword>
<dbReference type="GO" id="GO:0018659">
    <property type="term" value="F:4-hydroxybenzoate 3-monooxygenase activity"/>
    <property type="evidence" value="ECO:0007669"/>
    <property type="project" value="UniProtKB-EC"/>
</dbReference>
<evidence type="ECO:0000313" key="6">
    <source>
        <dbReference type="Proteomes" id="UP000469215"/>
    </source>
</evidence>
<dbReference type="GO" id="GO:0071949">
    <property type="term" value="F:FAD binding"/>
    <property type="evidence" value="ECO:0007669"/>
    <property type="project" value="InterPro"/>
</dbReference>
<gene>
    <name evidence="5" type="ORF">GSY69_04535</name>
</gene>
<dbReference type="InterPro" id="IPR050631">
    <property type="entry name" value="PheA/TfdB_FAD_monoxygenase"/>
</dbReference>
<dbReference type="Gene3D" id="3.50.50.60">
    <property type="entry name" value="FAD/NAD(P)-binding domain"/>
    <property type="match status" value="1"/>
</dbReference>
<feature type="region of interest" description="Disordered" evidence="3">
    <location>
        <begin position="376"/>
        <end position="423"/>
    </location>
</feature>
<protein>
    <submittedName>
        <fullName evidence="5">4-hydroxybenzoate 3-monooxygenase</fullName>
        <ecNumber evidence="5">1.14.13.2</ecNumber>
    </submittedName>
</protein>
<dbReference type="Pfam" id="PF01494">
    <property type="entry name" value="FAD_binding_3"/>
    <property type="match status" value="1"/>
</dbReference>
<keyword evidence="5" id="KW-0503">Monooxygenase</keyword>
<dbReference type="EMBL" id="WWEQ01000013">
    <property type="protein sequence ID" value="MYM19255.1"/>
    <property type="molecule type" value="Genomic_DNA"/>
</dbReference>
<dbReference type="InterPro" id="IPR036188">
    <property type="entry name" value="FAD/NAD-bd_sf"/>
</dbReference>
<sequence>MLAHLLRTAGIDAIVIDNRTREQIAHTHRAGILEHGSVALLTESGARTRVLTEGHRHDGIDVRVDGESHRIDFRATVGESVWLYPQNEVFADLAATADADGTEVHYGVADTVPGGFETDRPAVAFTDAHGVRRRIACDWLVGADGSRSACRRAVGEGALTRYFHEYPFAWFGILVQAPPSAPELIYARSQRGFALISQRSADVQRMYFQCDPGEDPAAWSDDRIWAELTARIAGPDGLALQTGPIFEKTVLPFRSTVTHPMRHGRLLLAGDAAHTVPPTGAKGLNLAFADVAVLFAALRAELVDGRRAGLDAYSATALERVWRAQSFSSWLTSMLHRSESASPFEEMRALGELRGVLASPYGRQYLAEAYTGWPRARARRPAGPARPVGAPVADPSPQQRPPHHQHSPSEGGSDDTAVSGAAV</sequence>
<name>A0A6N9H5U4_9MICO</name>
<dbReference type="PANTHER" id="PTHR43476:SF4">
    <property type="entry name" value="BLR0106 PROTEIN"/>
    <property type="match status" value="1"/>
</dbReference>
<proteinExistence type="predicted"/>
<dbReference type="PRINTS" id="PR00420">
    <property type="entry name" value="RNGMNOXGNASE"/>
</dbReference>
<accession>A0A6N9H5U4</accession>
<dbReference type="SUPFAM" id="SSF51905">
    <property type="entry name" value="FAD/NAD(P)-binding domain"/>
    <property type="match status" value="1"/>
</dbReference>
<dbReference type="NCBIfam" id="NF006091">
    <property type="entry name" value="PRK08243.1"/>
    <property type="match status" value="1"/>
</dbReference>
<evidence type="ECO:0000256" key="1">
    <source>
        <dbReference type="ARBA" id="ARBA00023002"/>
    </source>
</evidence>
<dbReference type="AlphaFoldDB" id="A0A6N9H5U4"/>
<dbReference type="InterPro" id="IPR002938">
    <property type="entry name" value="FAD-bd"/>
</dbReference>
<evidence type="ECO:0000313" key="5">
    <source>
        <dbReference type="EMBL" id="MYM19255.1"/>
    </source>
</evidence>
<dbReference type="EC" id="1.14.13.2" evidence="5"/>
<dbReference type="SUPFAM" id="SSF54373">
    <property type="entry name" value="FAD-linked reductases, C-terminal domain"/>
    <property type="match status" value="1"/>
</dbReference>
<dbReference type="PANTHER" id="PTHR43476">
    <property type="entry name" value="3-(3-HYDROXY-PHENYL)PROPIONATE/3-HYDROXYCINNAMIC ACID HYDROXYLASE"/>
    <property type="match status" value="1"/>
</dbReference>
<dbReference type="Gene3D" id="3.30.9.10">
    <property type="entry name" value="D-Amino Acid Oxidase, subunit A, domain 2"/>
    <property type="match status" value="1"/>
</dbReference>
<organism evidence="5 6">
    <name type="scientific">Brevibacterium rongguiense</name>
    <dbReference type="NCBI Taxonomy" id="2695267"/>
    <lineage>
        <taxon>Bacteria</taxon>
        <taxon>Bacillati</taxon>
        <taxon>Actinomycetota</taxon>
        <taxon>Actinomycetes</taxon>
        <taxon>Micrococcales</taxon>
        <taxon>Brevibacteriaceae</taxon>
        <taxon>Brevibacterium</taxon>
    </lineage>
</organism>
<evidence type="ECO:0000256" key="3">
    <source>
        <dbReference type="SAM" id="MobiDB-lite"/>
    </source>
</evidence>
<evidence type="ECO:0000256" key="2">
    <source>
        <dbReference type="ARBA" id="ARBA00023027"/>
    </source>
</evidence>
<feature type="compositionally biased region" description="Low complexity" evidence="3">
    <location>
        <begin position="381"/>
        <end position="397"/>
    </location>
</feature>
<comment type="caution">
    <text evidence="5">The sequence shown here is derived from an EMBL/GenBank/DDBJ whole genome shotgun (WGS) entry which is preliminary data.</text>
</comment>
<evidence type="ECO:0000259" key="4">
    <source>
        <dbReference type="Pfam" id="PF01494"/>
    </source>
</evidence>
<keyword evidence="1 5" id="KW-0560">Oxidoreductase</keyword>
<keyword evidence="2" id="KW-0520">NAD</keyword>
<reference evidence="5 6" key="1">
    <citation type="submission" date="2020-01" db="EMBL/GenBank/DDBJ databases">
        <authorList>
            <person name="Deng T."/>
        </authorList>
    </citation>
    <scope>NUCLEOTIDE SEQUENCE [LARGE SCALE GENOMIC DNA]</scope>
    <source>
        <strain evidence="5 6">5221</strain>
    </source>
</reference>
<dbReference type="Proteomes" id="UP000469215">
    <property type="component" value="Unassembled WGS sequence"/>
</dbReference>
<feature type="domain" description="FAD-binding" evidence="4">
    <location>
        <begin position="1"/>
        <end position="327"/>
    </location>
</feature>